<dbReference type="InterPro" id="IPR014762">
    <property type="entry name" value="DNA_mismatch_repair_CS"/>
</dbReference>
<dbReference type="Pfam" id="PF13589">
    <property type="entry name" value="HATPase_c_3"/>
    <property type="match status" value="1"/>
</dbReference>
<dbReference type="InterPro" id="IPR042121">
    <property type="entry name" value="MutL_C_regsub"/>
</dbReference>
<feature type="compositionally biased region" description="Low complexity" evidence="5">
    <location>
        <begin position="390"/>
        <end position="401"/>
    </location>
</feature>
<evidence type="ECO:0000256" key="1">
    <source>
        <dbReference type="ARBA" id="ARBA00006082"/>
    </source>
</evidence>
<dbReference type="GO" id="GO:0004519">
    <property type="term" value="F:endonuclease activity"/>
    <property type="evidence" value="ECO:0007669"/>
    <property type="project" value="UniProtKB-KW"/>
</dbReference>
<keyword evidence="2 4" id="KW-0227">DNA damage</keyword>
<evidence type="ECO:0000259" key="6">
    <source>
        <dbReference type="SMART" id="SM00853"/>
    </source>
</evidence>
<dbReference type="Pfam" id="PF01119">
    <property type="entry name" value="DNA_mis_repair"/>
    <property type="match status" value="1"/>
</dbReference>
<reference evidence="8 9" key="1">
    <citation type="submission" date="2018-11" db="EMBL/GenBank/DDBJ databases">
        <title>Taxonoimc description of Halomarina strain SPP-AMP-1.</title>
        <authorList>
            <person name="Pal Y."/>
            <person name="Srinivasana K."/>
            <person name="Verma A."/>
            <person name="Kumar P."/>
        </authorList>
    </citation>
    <scope>NUCLEOTIDE SEQUENCE [LARGE SCALE GENOMIC DNA]</scope>
    <source>
        <strain evidence="8 9">SPP-AMP-1</strain>
    </source>
</reference>
<gene>
    <name evidence="4 8" type="primary">mutL</name>
    <name evidence="8" type="ORF">EIK79_09255</name>
</gene>
<dbReference type="FunFam" id="3.30.565.10:FF:000003">
    <property type="entry name" value="DNA mismatch repair endonuclease MutL"/>
    <property type="match status" value="1"/>
</dbReference>
<dbReference type="InterPro" id="IPR038973">
    <property type="entry name" value="MutL/Mlh/Pms-like"/>
</dbReference>
<dbReference type="SUPFAM" id="SSF118116">
    <property type="entry name" value="DNA mismatch repair protein MutL"/>
    <property type="match status" value="1"/>
</dbReference>
<evidence type="ECO:0000259" key="7">
    <source>
        <dbReference type="SMART" id="SM01340"/>
    </source>
</evidence>
<accession>A0A3P3RAP0</accession>
<feature type="compositionally biased region" description="Basic and acidic residues" evidence="5">
    <location>
        <begin position="376"/>
        <end position="388"/>
    </location>
</feature>
<dbReference type="Gene3D" id="3.30.565.10">
    <property type="entry name" value="Histidine kinase-like ATPase, C-terminal domain"/>
    <property type="match status" value="1"/>
</dbReference>
<dbReference type="PROSITE" id="PS00058">
    <property type="entry name" value="DNA_MISMATCH_REPAIR_1"/>
    <property type="match status" value="1"/>
</dbReference>
<dbReference type="AlphaFoldDB" id="A0A3P3RAP0"/>
<keyword evidence="8" id="KW-0540">Nuclease</keyword>
<feature type="domain" description="DNA mismatch repair protein S5" evidence="7">
    <location>
        <begin position="214"/>
        <end position="338"/>
    </location>
</feature>
<keyword evidence="9" id="KW-1185">Reference proteome</keyword>
<dbReference type="Gene3D" id="3.30.230.10">
    <property type="match status" value="1"/>
</dbReference>
<dbReference type="InterPro" id="IPR002099">
    <property type="entry name" value="MutL/Mlh/PMS"/>
</dbReference>
<comment type="similarity">
    <text evidence="1 4">Belongs to the DNA mismatch repair MutL/HexB family.</text>
</comment>
<dbReference type="InterPro" id="IPR014721">
    <property type="entry name" value="Ribsml_uS5_D2-typ_fold_subgr"/>
</dbReference>
<dbReference type="GO" id="GO:0005524">
    <property type="term" value="F:ATP binding"/>
    <property type="evidence" value="ECO:0007669"/>
    <property type="project" value="InterPro"/>
</dbReference>
<keyword evidence="8" id="KW-0255">Endonuclease</keyword>
<dbReference type="Gene3D" id="3.30.1540.20">
    <property type="entry name" value="MutL, C-terminal domain, dimerisation subdomain"/>
    <property type="match status" value="1"/>
</dbReference>
<dbReference type="EMBL" id="RRCH01000021">
    <property type="protein sequence ID" value="RRJ30464.1"/>
    <property type="molecule type" value="Genomic_DNA"/>
</dbReference>
<evidence type="ECO:0000313" key="8">
    <source>
        <dbReference type="EMBL" id="RRJ30464.1"/>
    </source>
</evidence>
<dbReference type="PANTHER" id="PTHR10073:SF12">
    <property type="entry name" value="DNA MISMATCH REPAIR PROTEIN MLH1"/>
    <property type="match status" value="1"/>
</dbReference>
<feature type="region of interest" description="Disordered" evidence="5">
    <location>
        <begin position="58"/>
        <end position="78"/>
    </location>
</feature>
<sequence>MDAQERRIHELDERTIERIAAGEVVERPASVVKELLENSLDADASRVTVTVTGDGTELLRVSDDGHGMDEADAKRAVEKHTTSKIDDITDLEAGIRTLGFRGEALHAIGAVSRTTITTKAQGGTRGTEIRIEGGERTHAEPAGCPHGTTVEVTDLFYNVPARRKYLKQERTEFDHIQRIVTGYALANPEVSITLEHDGRELFSTSGRGDLRGTVLAVYGREVASAMIDVEHCTEELPEGPLTAVEGLVSHPETNRASRDYCTTFVNGRYVTARSVREAIIEAYGSQLASDRYPFAVVTVTLDPEAVDVNVHPRKLEVRFVDDTRATAQVTHAVEAALQEAGLLRSSAPRGRSAPEQTEITPESDATTQRTETTSDLDSHHEGRIDEPVRGTSETDTGSSSEQAISAADRQQGHSPDEQEPTPAPDKSSDTTPATGDSDTGSETRQSPRLRGPTTQSQLTDQGAVDQESTDRLPFDPEQLPPLTVLGQLHETYIVAETESGLVLIDQHAADERINYERLRATFDDEMAVQALAQPVELELTAREAELFEAHADALAQLGFHASLLDDRIAQVRTVPELLAESVGPELVRDLLTAFVTDDGANTVEAAADELLADLACYPSITANTSLMEGSVVDLLRALDACENPYACPHGRPVIIEINEQELEERFERDYPGHDGRRT</sequence>
<dbReference type="SMART" id="SM00853">
    <property type="entry name" value="MutL_C"/>
    <property type="match status" value="1"/>
</dbReference>
<dbReference type="InterPro" id="IPR020667">
    <property type="entry name" value="DNA_mismatch_repair_MutL"/>
</dbReference>
<dbReference type="GO" id="GO:0032300">
    <property type="term" value="C:mismatch repair complex"/>
    <property type="evidence" value="ECO:0007669"/>
    <property type="project" value="InterPro"/>
</dbReference>
<dbReference type="OrthoDB" id="146201at2157"/>
<dbReference type="PANTHER" id="PTHR10073">
    <property type="entry name" value="DNA MISMATCH REPAIR PROTEIN MLH, PMS, MUTL"/>
    <property type="match status" value="1"/>
</dbReference>
<organism evidence="8 9">
    <name type="scientific">Halocatena pleomorpha</name>
    <dbReference type="NCBI Taxonomy" id="1785090"/>
    <lineage>
        <taxon>Archaea</taxon>
        <taxon>Methanobacteriati</taxon>
        <taxon>Methanobacteriota</taxon>
        <taxon>Stenosarchaea group</taxon>
        <taxon>Halobacteria</taxon>
        <taxon>Halobacteriales</taxon>
        <taxon>Natronomonadaceae</taxon>
        <taxon>Halocatena</taxon>
    </lineage>
</organism>
<feature type="compositionally biased region" description="Polar residues" evidence="5">
    <location>
        <begin position="354"/>
        <end position="375"/>
    </location>
</feature>
<feature type="compositionally biased region" description="Polar residues" evidence="5">
    <location>
        <begin position="429"/>
        <end position="460"/>
    </location>
</feature>
<feature type="region of interest" description="Disordered" evidence="5">
    <location>
        <begin position="340"/>
        <end position="478"/>
    </location>
</feature>
<evidence type="ECO:0000256" key="3">
    <source>
        <dbReference type="ARBA" id="ARBA00023204"/>
    </source>
</evidence>
<dbReference type="InterPro" id="IPR014790">
    <property type="entry name" value="MutL_C"/>
</dbReference>
<keyword evidence="8" id="KW-0378">Hydrolase</keyword>
<comment type="function">
    <text evidence="4">This protein is involved in the repair of mismatches in DNA. It is required for dam-dependent methyl-directed DNA mismatch repair. May act as a 'molecular matchmaker', a protein that promotes the formation of a stable complex between two or more DNA-binding proteins in an ATP-dependent manner without itself being part of a final effector complex.</text>
</comment>
<dbReference type="SUPFAM" id="SSF54211">
    <property type="entry name" value="Ribosomal protein S5 domain 2-like"/>
    <property type="match status" value="1"/>
</dbReference>
<name>A0A3P3RAP0_9EURY</name>
<dbReference type="GO" id="GO:0140664">
    <property type="term" value="F:ATP-dependent DNA damage sensor activity"/>
    <property type="evidence" value="ECO:0007669"/>
    <property type="project" value="InterPro"/>
</dbReference>
<dbReference type="HAMAP" id="MF_00149">
    <property type="entry name" value="DNA_mis_repair"/>
    <property type="match status" value="1"/>
</dbReference>
<evidence type="ECO:0000256" key="2">
    <source>
        <dbReference type="ARBA" id="ARBA00022763"/>
    </source>
</evidence>
<dbReference type="SUPFAM" id="SSF55874">
    <property type="entry name" value="ATPase domain of HSP90 chaperone/DNA topoisomerase II/histidine kinase"/>
    <property type="match status" value="1"/>
</dbReference>
<dbReference type="NCBIfam" id="TIGR00585">
    <property type="entry name" value="mutl"/>
    <property type="match status" value="1"/>
</dbReference>
<dbReference type="GO" id="GO:0006298">
    <property type="term" value="P:mismatch repair"/>
    <property type="evidence" value="ECO:0007669"/>
    <property type="project" value="UniProtKB-UniRule"/>
</dbReference>
<keyword evidence="3 4" id="KW-0234">DNA repair</keyword>
<protein>
    <recommendedName>
        <fullName evidence="4">DNA mismatch repair protein MutL</fullName>
    </recommendedName>
</protein>
<evidence type="ECO:0000256" key="5">
    <source>
        <dbReference type="SAM" id="MobiDB-lite"/>
    </source>
</evidence>
<dbReference type="GO" id="GO:0030983">
    <property type="term" value="F:mismatched DNA binding"/>
    <property type="evidence" value="ECO:0007669"/>
    <property type="project" value="InterPro"/>
</dbReference>
<dbReference type="RefSeq" id="WP_124954837.1">
    <property type="nucleotide sequence ID" value="NZ_RRCH01000021.1"/>
</dbReference>
<evidence type="ECO:0000256" key="4">
    <source>
        <dbReference type="HAMAP-Rule" id="MF_00149"/>
    </source>
</evidence>
<dbReference type="InterPro" id="IPR013507">
    <property type="entry name" value="DNA_mismatch_S5_2-like"/>
</dbReference>
<dbReference type="Gene3D" id="3.30.1370.100">
    <property type="entry name" value="MutL, C-terminal domain, regulatory subdomain"/>
    <property type="match status" value="1"/>
</dbReference>
<dbReference type="CDD" id="cd00782">
    <property type="entry name" value="MutL_Trans"/>
    <property type="match status" value="1"/>
</dbReference>
<feature type="compositionally biased region" description="Basic and acidic residues" evidence="5">
    <location>
        <begin position="60"/>
        <end position="78"/>
    </location>
</feature>
<dbReference type="InterPro" id="IPR037198">
    <property type="entry name" value="MutL_C_sf"/>
</dbReference>
<dbReference type="InterPro" id="IPR036890">
    <property type="entry name" value="HATPase_C_sf"/>
</dbReference>
<comment type="caution">
    <text evidence="8">The sequence shown here is derived from an EMBL/GenBank/DDBJ whole genome shotgun (WGS) entry which is preliminary data.</text>
</comment>
<dbReference type="InterPro" id="IPR042120">
    <property type="entry name" value="MutL_C_dimsub"/>
</dbReference>
<dbReference type="Pfam" id="PF08676">
    <property type="entry name" value="MutL_C"/>
    <property type="match status" value="1"/>
</dbReference>
<dbReference type="CDD" id="cd16926">
    <property type="entry name" value="HATPase_MutL-MLH-PMS-like"/>
    <property type="match status" value="1"/>
</dbReference>
<evidence type="ECO:0000313" key="9">
    <source>
        <dbReference type="Proteomes" id="UP000282322"/>
    </source>
</evidence>
<dbReference type="SMART" id="SM01340">
    <property type="entry name" value="DNA_mis_repair"/>
    <property type="match status" value="1"/>
</dbReference>
<dbReference type="Proteomes" id="UP000282322">
    <property type="component" value="Unassembled WGS sequence"/>
</dbReference>
<dbReference type="InterPro" id="IPR020568">
    <property type="entry name" value="Ribosomal_Su5_D2-typ_SF"/>
</dbReference>
<dbReference type="GO" id="GO:0016887">
    <property type="term" value="F:ATP hydrolysis activity"/>
    <property type="evidence" value="ECO:0007669"/>
    <property type="project" value="InterPro"/>
</dbReference>
<feature type="domain" description="MutL C-terminal dimerisation" evidence="6">
    <location>
        <begin position="484"/>
        <end position="626"/>
    </location>
</feature>
<proteinExistence type="inferred from homology"/>